<evidence type="ECO:0000313" key="3">
    <source>
        <dbReference type="Proteomes" id="UP000199006"/>
    </source>
</evidence>
<organism evidence="2 3">
    <name type="scientific">Halanaerobium salsuginis</name>
    <dbReference type="NCBI Taxonomy" id="29563"/>
    <lineage>
        <taxon>Bacteria</taxon>
        <taxon>Bacillati</taxon>
        <taxon>Bacillota</taxon>
        <taxon>Clostridia</taxon>
        <taxon>Halanaerobiales</taxon>
        <taxon>Halanaerobiaceae</taxon>
        <taxon>Halanaerobium</taxon>
    </lineage>
</organism>
<dbReference type="Proteomes" id="UP000199006">
    <property type="component" value="Unassembled WGS sequence"/>
</dbReference>
<dbReference type="EMBL" id="FOTI01000013">
    <property type="protein sequence ID" value="SFL45604.1"/>
    <property type="molecule type" value="Genomic_DNA"/>
</dbReference>
<proteinExistence type="predicted"/>
<dbReference type="AlphaFoldDB" id="A0A1I4HU91"/>
<gene>
    <name evidence="2" type="ORF">SAMN02983006_01186</name>
</gene>
<keyword evidence="1" id="KW-0472">Membrane</keyword>
<dbReference type="OrthoDB" id="2112513at2"/>
<protein>
    <submittedName>
        <fullName evidence="2">Uncharacterized protein</fullName>
    </submittedName>
</protein>
<keyword evidence="3" id="KW-1185">Reference proteome</keyword>
<keyword evidence="1" id="KW-1133">Transmembrane helix</keyword>
<keyword evidence="1" id="KW-0812">Transmembrane</keyword>
<name>A0A1I4HU91_9FIRM</name>
<feature type="transmembrane region" description="Helical" evidence="1">
    <location>
        <begin position="49"/>
        <end position="68"/>
    </location>
</feature>
<feature type="transmembrane region" description="Helical" evidence="1">
    <location>
        <begin position="26"/>
        <end position="43"/>
    </location>
</feature>
<evidence type="ECO:0000256" key="1">
    <source>
        <dbReference type="SAM" id="Phobius"/>
    </source>
</evidence>
<dbReference type="STRING" id="29563.SAMN02983006_01186"/>
<evidence type="ECO:0000313" key="2">
    <source>
        <dbReference type="EMBL" id="SFL45604.1"/>
    </source>
</evidence>
<reference evidence="2 3" key="1">
    <citation type="submission" date="2016-10" db="EMBL/GenBank/DDBJ databases">
        <authorList>
            <person name="de Groot N.N."/>
        </authorList>
    </citation>
    <scope>NUCLEOTIDE SEQUENCE [LARGE SCALE GENOMIC DNA]</scope>
    <source>
        <strain evidence="2 3">ATCC 51327</strain>
    </source>
</reference>
<accession>A0A1I4HU91</accession>
<sequence>MILIKQKLVVLKDLFSLLINQHKNQISYLAGFISALTFVLIYYNFSLEIALLFLLICFGLFEVFNYFFGSTPDIIVMGVDSEEDIMRTLKKSINKAVKEKNNNENDHNS</sequence>